<dbReference type="Pfam" id="PF00156">
    <property type="entry name" value="Pribosyltran"/>
    <property type="match status" value="1"/>
</dbReference>
<feature type="domain" description="Phosphoribosyltransferase" evidence="1">
    <location>
        <begin position="7"/>
        <end position="170"/>
    </location>
</feature>
<evidence type="ECO:0000313" key="2">
    <source>
        <dbReference type="EMBL" id="OHA96655.1"/>
    </source>
</evidence>
<dbReference type="Gene3D" id="3.30.1310.20">
    <property type="entry name" value="PRTase-like"/>
    <property type="match status" value="1"/>
</dbReference>
<evidence type="ECO:0000259" key="1">
    <source>
        <dbReference type="Pfam" id="PF00156"/>
    </source>
</evidence>
<dbReference type="Proteomes" id="UP000178175">
    <property type="component" value="Unassembled WGS sequence"/>
</dbReference>
<dbReference type="InterPro" id="IPR029057">
    <property type="entry name" value="PRTase-like"/>
</dbReference>
<sequence length="219" mass="24630">MRFKDRIDAGQKLARKLLEYKQNRPLILALPRGGVPIGYEVAKALDASLDILVVRKIGMPSNPEFGVGAIAPSGILILDAETLRSTGLKREDLDYTVEQERQELERRATRYKSGNWSKGMPIDTIIVVDDGLATGVTARVALESAKMIYKPKELIFASPICARDSLELLKPYADKIVCVLEPENLIAIGEWYEDFPQTSDEEVLYYLNKAYEQKKGIRR</sequence>
<reference evidence="2 3" key="1">
    <citation type="journal article" date="2016" name="Nat. Commun.">
        <title>Thousands of microbial genomes shed light on interconnected biogeochemical processes in an aquifer system.</title>
        <authorList>
            <person name="Anantharaman K."/>
            <person name="Brown C.T."/>
            <person name="Hug L.A."/>
            <person name="Sharon I."/>
            <person name="Castelle C.J."/>
            <person name="Probst A.J."/>
            <person name="Thomas B.C."/>
            <person name="Singh A."/>
            <person name="Wilkins M.J."/>
            <person name="Karaoz U."/>
            <person name="Brodie E.L."/>
            <person name="Williams K.H."/>
            <person name="Hubbard S.S."/>
            <person name="Banfield J.F."/>
        </authorList>
    </citation>
    <scope>NUCLEOTIDE SEQUENCE [LARGE SCALE GENOMIC DNA]</scope>
</reference>
<organism evidence="2 3">
    <name type="scientific">Candidatus Zambryskibacteria bacterium RIFCSPHIGHO2_02_FULL_43_14</name>
    <dbReference type="NCBI Taxonomy" id="1802748"/>
    <lineage>
        <taxon>Bacteria</taxon>
        <taxon>Candidatus Zambryskiibacteriota</taxon>
    </lineage>
</organism>
<name>A0A1G2TH78_9BACT</name>
<dbReference type="SUPFAM" id="SSF53271">
    <property type="entry name" value="PRTase-like"/>
    <property type="match status" value="1"/>
</dbReference>
<dbReference type="InterPro" id="IPR000836">
    <property type="entry name" value="PRTase_dom"/>
</dbReference>
<evidence type="ECO:0000313" key="3">
    <source>
        <dbReference type="Proteomes" id="UP000178175"/>
    </source>
</evidence>
<gene>
    <name evidence="2" type="ORF">A3C70_02005</name>
</gene>
<dbReference type="AlphaFoldDB" id="A0A1G2TH78"/>
<proteinExistence type="predicted"/>
<dbReference type="CDD" id="cd06223">
    <property type="entry name" value="PRTases_typeI"/>
    <property type="match status" value="1"/>
</dbReference>
<dbReference type="Gene3D" id="3.40.50.2020">
    <property type="match status" value="1"/>
</dbReference>
<dbReference type="EMBL" id="MHVR01000005">
    <property type="protein sequence ID" value="OHA96655.1"/>
    <property type="molecule type" value="Genomic_DNA"/>
</dbReference>
<accession>A0A1G2TH78</accession>
<comment type="caution">
    <text evidence="2">The sequence shown here is derived from an EMBL/GenBank/DDBJ whole genome shotgun (WGS) entry which is preliminary data.</text>
</comment>
<protein>
    <recommendedName>
        <fullName evidence="1">Phosphoribosyltransferase domain-containing protein</fullName>
    </recommendedName>
</protein>